<organism evidence="1">
    <name type="scientific">Aspergillus niger</name>
    <dbReference type="NCBI Taxonomy" id="5061"/>
    <lineage>
        <taxon>Eukaryota</taxon>
        <taxon>Fungi</taxon>
        <taxon>Dikarya</taxon>
        <taxon>Ascomycota</taxon>
        <taxon>Pezizomycotina</taxon>
        <taxon>Eurotiomycetes</taxon>
        <taxon>Eurotiomycetidae</taxon>
        <taxon>Eurotiales</taxon>
        <taxon>Aspergillaceae</taxon>
        <taxon>Aspergillus</taxon>
        <taxon>Aspergillus subgen. Circumdati</taxon>
    </lineage>
</organism>
<dbReference type="VEuPathDB" id="FungiDB:An07g00490"/>
<dbReference type="AlphaFoldDB" id="A0AAJ8BPG0"/>
<dbReference type="RefSeq" id="XP_059600839.1">
    <property type="nucleotide sequence ID" value="XM_059748167.1"/>
</dbReference>
<reference evidence="1" key="2">
    <citation type="submission" date="2025-08" db="UniProtKB">
        <authorList>
            <consortium name="RefSeq"/>
        </authorList>
    </citation>
    <scope>IDENTIFICATION</scope>
</reference>
<accession>A0AAJ8BPG0</accession>
<reference evidence="1" key="1">
    <citation type="submission" date="2025-02" db="EMBL/GenBank/DDBJ databases">
        <authorList>
            <consortium name="NCBI Genome Project"/>
        </authorList>
    </citation>
    <scope>NUCLEOTIDE SEQUENCE</scope>
</reference>
<dbReference type="GeneID" id="84591244"/>
<gene>
    <name evidence="1" type="ORF">An07g00490</name>
</gene>
<proteinExistence type="predicted"/>
<dbReference type="KEGG" id="ang:An07g00490"/>
<evidence type="ECO:0000313" key="1">
    <source>
        <dbReference type="RefSeq" id="XP_059600839.1"/>
    </source>
</evidence>
<name>A0AAJ8BPG0_ASPNG</name>
<protein>
    <submittedName>
        <fullName evidence="1">Uncharacterized protein</fullName>
    </submittedName>
</protein>
<sequence>MYFRLEKVLAPAHLFSNPIPTYAGRDYSFTKIITFHFCAPTQQQYLSSVTQSRVHGTDIRPGSTPSEHTLGLQGLVALNTVHGKYGPQNRAALLIIYCIDSCPIPLPLTDQHAYFLQDLVNLTPDGRHMILRHETRGKGRSLLI</sequence>